<evidence type="ECO:0000313" key="2">
    <source>
        <dbReference type="EMBL" id="KAK5988552.1"/>
    </source>
</evidence>
<name>A0ABR0S8Q6_9HYPO</name>
<dbReference type="PROSITE" id="PS50181">
    <property type="entry name" value="FBOX"/>
    <property type="match status" value="1"/>
</dbReference>
<reference evidence="2 3" key="1">
    <citation type="submission" date="2024-01" db="EMBL/GenBank/DDBJ databases">
        <title>Complete genome of Cladobotryum mycophilum ATHUM6906.</title>
        <authorList>
            <person name="Christinaki A.C."/>
            <person name="Myridakis A.I."/>
            <person name="Kouvelis V.N."/>
        </authorList>
    </citation>
    <scope>NUCLEOTIDE SEQUENCE [LARGE SCALE GENOMIC DNA]</scope>
    <source>
        <strain evidence="2 3">ATHUM6906</strain>
    </source>
</reference>
<dbReference type="Pfam" id="PF00646">
    <property type="entry name" value="F-box"/>
    <property type="match status" value="1"/>
</dbReference>
<evidence type="ECO:0000313" key="3">
    <source>
        <dbReference type="Proteomes" id="UP001338125"/>
    </source>
</evidence>
<feature type="domain" description="F-box" evidence="1">
    <location>
        <begin position="31"/>
        <end position="78"/>
    </location>
</feature>
<dbReference type="InterPro" id="IPR036047">
    <property type="entry name" value="F-box-like_dom_sf"/>
</dbReference>
<dbReference type="InterPro" id="IPR001810">
    <property type="entry name" value="F-box_dom"/>
</dbReference>
<comment type="caution">
    <text evidence="2">The sequence shown here is derived from an EMBL/GenBank/DDBJ whole genome shotgun (WGS) entry which is preliminary data.</text>
</comment>
<accession>A0ABR0S8Q6</accession>
<protein>
    <recommendedName>
        <fullName evidence="1">F-box domain-containing protein</fullName>
    </recommendedName>
</protein>
<proteinExistence type="predicted"/>
<dbReference type="SUPFAM" id="SSF81383">
    <property type="entry name" value="F-box domain"/>
    <property type="match status" value="1"/>
</dbReference>
<gene>
    <name evidence="2" type="ORF">PT974_10036</name>
</gene>
<organism evidence="2 3">
    <name type="scientific">Cladobotryum mycophilum</name>
    <dbReference type="NCBI Taxonomy" id="491253"/>
    <lineage>
        <taxon>Eukaryota</taxon>
        <taxon>Fungi</taxon>
        <taxon>Dikarya</taxon>
        <taxon>Ascomycota</taxon>
        <taxon>Pezizomycotina</taxon>
        <taxon>Sordariomycetes</taxon>
        <taxon>Hypocreomycetidae</taxon>
        <taxon>Hypocreales</taxon>
        <taxon>Hypocreaceae</taxon>
        <taxon>Cladobotryum</taxon>
    </lineage>
</organism>
<sequence>MELAVKLRRLISRLPNLLTHKSQTSPQHIPECHILKLPVELILLIASNLSLESQIILSMTCRAFRDILYDARQQARTLPDRQKLNILAAIAYDYPHQWACYRCWKLHPMSKDDLPDRPRPCACPRWKSQSTNAFGRYSFQLSHRHVQMTFKLMRFAQTERKYAAQLRNLLKACHYTDFPHQPLGESVLFTKLSVYPRLADGRYMLHCRWKYEWCIENVSCETLGILWVCRHQWFISDDQAEFRAEPNNRDNFFAGPNAINRATKTAFAIPGVEIRGACHRCATDFSIKASHKCTIVQTWHDFGLEGTELDINWRTLRVDDGHDSWCRTLYHEPGSVCALYSNQR</sequence>
<dbReference type="Proteomes" id="UP001338125">
    <property type="component" value="Unassembled WGS sequence"/>
</dbReference>
<keyword evidence="3" id="KW-1185">Reference proteome</keyword>
<evidence type="ECO:0000259" key="1">
    <source>
        <dbReference type="PROSITE" id="PS50181"/>
    </source>
</evidence>
<dbReference type="EMBL" id="JAVFKD010000015">
    <property type="protein sequence ID" value="KAK5988552.1"/>
    <property type="molecule type" value="Genomic_DNA"/>
</dbReference>